<name>A0AAW8EHA5_VARPD</name>
<evidence type="ECO:0000256" key="3">
    <source>
        <dbReference type="ARBA" id="ARBA00022475"/>
    </source>
</evidence>
<dbReference type="InterPro" id="IPR044527">
    <property type="entry name" value="NrtA/CpmA_ABC-bd_dom"/>
</dbReference>
<protein>
    <submittedName>
        <fullName evidence="8">Nitrate/nitrite transport system substrate-binding protein</fullName>
    </submittedName>
</protein>
<dbReference type="Gene3D" id="3.40.190.10">
    <property type="entry name" value="Periplasmic binding protein-like II"/>
    <property type="match status" value="2"/>
</dbReference>
<keyword evidence="2" id="KW-0813">Transport</keyword>
<evidence type="ECO:0000256" key="4">
    <source>
        <dbReference type="ARBA" id="ARBA00022519"/>
    </source>
</evidence>
<accession>A0AAW8EHA5</accession>
<dbReference type="AlphaFoldDB" id="A0AAW8EHA5"/>
<dbReference type="CDD" id="cd13553">
    <property type="entry name" value="PBP2_NrtA_CpmA_like"/>
    <property type="match status" value="1"/>
</dbReference>
<evidence type="ECO:0000313" key="8">
    <source>
        <dbReference type="EMBL" id="MDP9972193.1"/>
    </source>
</evidence>
<keyword evidence="3" id="KW-1003">Cell membrane</keyword>
<evidence type="ECO:0000313" key="9">
    <source>
        <dbReference type="Proteomes" id="UP001224845"/>
    </source>
</evidence>
<dbReference type="PANTHER" id="PTHR30024:SF7">
    <property type="entry name" value="NITRATE_NITRITE BINDING PROTEIN NRTA"/>
    <property type="match status" value="1"/>
</dbReference>
<evidence type="ECO:0000256" key="2">
    <source>
        <dbReference type="ARBA" id="ARBA00022448"/>
    </source>
</evidence>
<comment type="subcellular location">
    <subcellularLocation>
        <location evidence="1">Endomembrane system</location>
    </subcellularLocation>
</comment>
<evidence type="ECO:0000256" key="7">
    <source>
        <dbReference type="SAM" id="MobiDB-lite"/>
    </source>
</evidence>
<proteinExistence type="predicted"/>
<organism evidence="8 9">
    <name type="scientific">Variovorax paradoxus</name>
    <dbReference type="NCBI Taxonomy" id="34073"/>
    <lineage>
        <taxon>Bacteria</taxon>
        <taxon>Pseudomonadati</taxon>
        <taxon>Pseudomonadota</taxon>
        <taxon>Betaproteobacteria</taxon>
        <taxon>Burkholderiales</taxon>
        <taxon>Comamonadaceae</taxon>
        <taxon>Variovorax</taxon>
    </lineage>
</organism>
<dbReference type="EMBL" id="JAUSRV010000008">
    <property type="protein sequence ID" value="MDP9972193.1"/>
    <property type="molecule type" value="Genomic_DNA"/>
</dbReference>
<sequence>MNPSHEYVRLSRTGTCACGSTHGDDEECLAENPPANSGDALAGAMAQGMLHGLFPERGLRRAFVKTLGRAGALAALTALTPLTQLAAVAQERSSKGVPEKKRLAVGFLPITCATPLIYAEQLGLFPREGLELSLQKIAGIALIRDKMVNGELDISQQVMPVALAMSAGIGGAPIPTRVMTVLNQNGNSLVLAMKHKDNRDPKNWKGFKFAVPFEQSHQMLQLRHYLASAGLDADRDVSYRVVPPSEYVSNLRVGNIDGFFGGEPGGQRAVYEGAGFIHLVSSEIWPEHPCCSVTATEAWIKAHPNSFMAAYRAIIAASLHVSEPANRTGMAKILAQPQYLNQPETVVDQVLTGRYADGLGNVKMLPRRIDFQPFPHYSSAVWLLTQMRRWNMIKEDLDYKGLARQVMLATDAKRLIEERGGGHRRSGSARKPSWARASTPSIPPNI</sequence>
<reference evidence="8" key="1">
    <citation type="submission" date="2023-07" db="EMBL/GenBank/DDBJ databases">
        <title>Sorghum-associated microbial communities from plants grown in Nebraska, USA.</title>
        <authorList>
            <person name="Schachtman D."/>
        </authorList>
    </citation>
    <scope>NUCLEOTIDE SEQUENCE</scope>
    <source>
        <strain evidence="8">DS3315</strain>
    </source>
</reference>
<evidence type="ECO:0000256" key="1">
    <source>
        <dbReference type="ARBA" id="ARBA00004308"/>
    </source>
</evidence>
<feature type="region of interest" description="Disordered" evidence="7">
    <location>
        <begin position="417"/>
        <end position="446"/>
    </location>
</feature>
<keyword evidence="6" id="KW-0472">Membrane</keyword>
<dbReference type="SUPFAM" id="SSF53850">
    <property type="entry name" value="Periplasmic binding protein-like II"/>
    <property type="match status" value="1"/>
</dbReference>
<comment type="caution">
    <text evidence="8">The sequence shown here is derived from an EMBL/GenBank/DDBJ whole genome shotgun (WGS) entry which is preliminary data.</text>
</comment>
<dbReference type="Pfam" id="PF13379">
    <property type="entry name" value="NMT1_2"/>
    <property type="match status" value="1"/>
</dbReference>
<dbReference type="Proteomes" id="UP001224845">
    <property type="component" value="Unassembled WGS sequence"/>
</dbReference>
<gene>
    <name evidence="8" type="ORF">J2W39_003435</name>
</gene>
<evidence type="ECO:0000256" key="6">
    <source>
        <dbReference type="ARBA" id="ARBA00023136"/>
    </source>
</evidence>
<evidence type="ECO:0000256" key="5">
    <source>
        <dbReference type="ARBA" id="ARBA00022729"/>
    </source>
</evidence>
<keyword evidence="4" id="KW-0997">Cell inner membrane</keyword>
<dbReference type="GO" id="GO:0012505">
    <property type="term" value="C:endomembrane system"/>
    <property type="evidence" value="ECO:0007669"/>
    <property type="project" value="UniProtKB-SubCell"/>
</dbReference>
<dbReference type="PANTHER" id="PTHR30024">
    <property type="entry name" value="ALIPHATIC SULFONATES-BINDING PROTEIN-RELATED"/>
    <property type="match status" value="1"/>
</dbReference>
<dbReference type="RefSeq" id="WP_307594788.1">
    <property type="nucleotide sequence ID" value="NZ_JAUSRV010000008.1"/>
</dbReference>
<keyword evidence="5" id="KW-0732">Signal</keyword>